<dbReference type="InterPro" id="IPR007737">
    <property type="entry name" value="Mga_HTH"/>
</dbReference>
<dbReference type="InterPro" id="IPR036634">
    <property type="entry name" value="PRD_sf"/>
</dbReference>
<dbReference type="Pfam" id="PF05043">
    <property type="entry name" value="Mga"/>
    <property type="match status" value="1"/>
</dbReference>
<evidence type="ECO:0000256" key="2">
    <source>
        <dbReference type="ARBA" id="ARBA00023015"/>
    </source>
</evidence>
<keyword evidence="3" id="KW-0010">Activator</keyword>
<dbReference type="InterPro" id="IPR050661">
    <property type="entry name" value="BglG_antiterminators"/>
</dbReference>
<dbReference type="InterPro" id="IPR011608">
    <property type="entry name" value="PRD"/>
</dbReference>
<dbReference type="RefSeq" id="WP_183327690.1">
    <property type="nucleotide sequence ID" value="NZ_JACHHK010000002.1"/>
</dbReference>
<dbReference type="Gene3D" id="1.10.1790.10">
    <property type="entry name" value="PRD domain"/>
    <property type="match status" value="1"/>
</dbReference>
<dbReference type="Pfam" id="PF00359">
    <property type="entry name" value="PTS_EIIA_2"/>
    <property type="match status" value="1"/>
</dbReference>
<keyword evidence="4" id="KW-0804">Transcription</keyword>
<reference evidence="7 8" key="1">
    <citation type="submission" date="2020-08" db="EMBL/GenBank/DDBJ databases">
        <title>Genomic Encyclopedia of Type Strains, Phase IV (KMG-IV): sequencing the most valuable type-strain genomes for metagenomic binning, comparative biology and taxonomic classification.</title>
        <authorList>
            <person name="Goeker M."/>
        </authorList>
    </citation>
    <scope>NUCLEOTIDE SEQUENCE [LARGE SCALE GENOMIC DNA]</scope>
    <source>
        <strain evidence="7 8">DSM 25799</strain>
    </source>
</reference>
<evidence type="ECO:0000313" key="8">
    <source>
        <dbReference type="Proteomes" id="UP000539953"/>
    </source>
</evidence>
<feature type="domain" description="PRD" evidence="6">
    <location>
        <begin position="285"/>
        <end position="392"/>
    </location>
</feature>
<evidence type="ECO:0000259" key="6">
    <source>
        <dbReference type="PROSITE" id="PS51372"/>
    </source>
</evidence>
<dbReference type="EMBL" id="JACHHK010000002">
    <property type="protein sequence ID" value="MBB5182767.1"/>
    <property type="molecule type" value="Genomic_DNA"/>
</dbReference>
<evidence type="ECO:0000256" key="4">
    <source>
        <dbReference type="ARBA" id="ARBA00023163"/>
    </source>
</evidence>
<feature type="domain" description="PTS EIIA type-2" evidence="5">
    <location>
        <begin position="536"/>
        <end position="678"/>
    </location>
</feature>
<dbReference type="Gene3D" id="3.40.930.10">
    <property type="entry name" value="Mannitol-specific EII, Chain A"/>
    <property type="match status" value="1"/>
</dbReference>
<gene>
    <name evidence="7" type="ORF">HNQ47_000786</name>
</gene>
<keyword evidence="1" id="KW-0677">Repeat</keyword>
<dbReference type="Proteomes" id="UP000539953">
    <property type="component" value="Unassembled WGS sequence"/>
</dbReference>
<keyword evidence="2" id="KW-0805">Transcription regulation</keyword>
<dbReference type="InterPro" id="IPR002178">
    <property type="entry name" value="PTS_EIIA_type-2_dom"/>
</dbReference>
<evidence type="ECO:0000259" key="5">
    <source>
        <dbReference type="PROSITE" id="PS51094"/>
    </source>
</evidence>
<keyword evidence="8" id="KW-1185">Reference proteome</keyword>
<keyword evidence="7" id="KW-0808">Transferase</keyword>
<organism evidence="7 8">
    <name type="scientific">Catenisphaera adipataccumulans</name>
    <dbReference type="NCBI Taxonomy" id="700500"/>
    <lineage>
        <taxon>Bacteria</taxon>
        <taxon>Bacillati</taxon>
        <taxon>Bacillota</taxon>
        <taxon>Erysipelotrichia</taxon>
        <taxon>Erysipelotrichales</taxon>
        <taxon>Erysipelotrichaceae</taxon>
        <taxon>Catenisphaera</taxon>
    </lineage>
</organism>
<accession>A0A7W8FXA8</accession>
<dbReference type="Gene3D" id="1.10.10.10">
    <property type="entry name" value="Winged helix-like DNA-binding domain superfamily/Winged helix DNA-binding domain"/>
    <property type="match status" value="1"/>
</dbReference>
<dbReference type="AlphaFoldDB" id="A0A7W8FXA8"/>
<dbReference type="PANTHER" id="PTHR30185:SF18">
    <property type="entry name" value="TRANSCRIPTIONAL REGULATOR MTLR"/>
    <property type="match status" value="1"/>
</dbReference>
<dbReference type="CDD" id="cd05568">
    <property type="entry name" value="PTS_IIB_bgl_like"/>
    <property type="match status" value="1"/>
</dbReference>
<dbReference type="CDD" id="cd00211">
    <property type="entry name" value="PTS_IIA_fru"/>
    <property type="match status" value="1"/>
</dbReference>
<comment type="caution">
    <text evidence="7">The sequence shown here is derived from an EMBL/GenBank/DDBJ whole genome shotgun (WGS) entry which is preliminary data.</text>
</comment>
<evidence type="ECO:0000313" key="7">
    <source>
        <dbReference type="EMBL" id="MBB5182767.1"/>
    </source>
</evidence>
<protein>
    <submittedName>
        <fullName evidence="7">Transcriptional antiterminator/mannitol/fructose-specific phosphotransferase system IIA component</fullName>
    </submittedName>
</protein>
<dbReference type="SUPFAM" id="SSF55804">
    <property type="entry name" value="Phoshotransferase/anion transport protein"/>
    <property type="match status" value="1"/>
</dbReference>
<dbReference type="GO" id="GO:0016740">
    <property type="term" value="F:transferase activity"/>
    <property type="evidence" value="ECO:0007669"/>
    <property type="project" value="UniProtKB-KW"/>
</dbReference>
<dbReference type="Pfam" id="PF00874">
    <property type="entry name" value="PRD"/>
    <property type="match status" value="1"/>
</dbReference>
<dbReference type="GO" id="GO:0006355">
    <property type="term" value="P:regulation of DNA-templated transcription"/>
    <property type="evidence" value="ECO:0007669"/>
    <property type="project" value="InterPro"/>
</dbReference>
<proteinExistence type="predicted"/>
<dbReference type="PROSITE" id="PS51372">
    <property type="entry name" value="PRD_2"/>
    <property type="match status" value="1"/>
</dbReference>
<dbReference type="PANTHER" id="PTHR30185">
    <property type="entry name" value="CRYPTIC BETA-GLUCOSIDE BGL OPERON ANTITERMINATOR"/>
    <property type="match status" value="1"/>
</dbReference>
<dbReference type="InterPro" id="IPR036388">
    <property type="entry name" value="WH-like_DNA-bd_sf"/>
</dbReference>
<evidence type="ECO:0000256" key="3">
    <source>
        <dbReference type="ARBA" id="ARBA00023159"/>
    </source>
</evidence>
<dbReference type="InterPro" id="IPR016152">
    <property type="entry name" value="PTrfase/Anion_transptr"/>
</dbReference>
<name>A0A7W8FXA8_9FIRM</name>
<dbReference type="SUPFAM" id="SSF63520">
    <property type="entry name" value="PTS-regulatory domain, PRD"/>
    <property type="match status" value="1"/>
</dbReference>
<sequence>MINKRSMEIIQTIIDQERYHKPCTLELLKEQYKVSERTLRYDLDNISEFLEQQGCKALGYDNDGSIRLNNPIYTVQKAVSQLDFYSMKLTKDERCAVIAYDLAAADQPLTMQKLADSLYVSRSTILHDMDETKKIVSDFDLKLESSKKGLYLTGCESDRRILMMNFYQKAELRQMDQRQTADEQMIDQIVREEIRSIEKQDSLFFTDESYSDLLTYIFIMQEEIKKDRLVEIDYVLRHPSMDAIASEILKKITDALHLKYILTEEYLLSDILYNLNYLRRNDIDENLMRIQIAADEFINAVAVDLNQHIYRDFQFYQNLINHLQSTFKDIPMASDSDDHLLQRGVTDNPEVEAAVRKNLPILEEIVKRSLTNDEIAYITIHVCAAIERSKQRENSLSVLLVTNGGGSAAELLLMKLKRYFRFHVLDVIPEHIVGIYDLSQVDLIITTVPLDVTECETVLLHPYLSDEDCILLGERIETIQSRKKNGAHNRTFLRLENIIANSIVRSSLNKDEIYVNIISDLRNVFVPEMKDQMALCNLLQGHIQVDVEADTWEEAVQKSAAPLLKEGYFNSIYVEQMIQSVYTNGPYIVIGPHFALPHGTPNRGQKLALNLIRLKHPVTFGAKAFDPVYFVCCMSTQDKESHLKPMFHIMSLLRDKECLQALIEAKDAAEIMRILFDYEQML</sequence>
<evidence type="ECO:0000256" key="1">
    <source>
        <dbReference type="ARBA" id="ARBA00022737"/>
    </source>
</evidence>
<dbReference type="PROSITE" id="PS51094">
    <property type="entry name" value="PTS_EIIA_TYPE_2"/>
    <property type="match status" value="1"/>
</dbReference>